<dbReference type="Proteomes" id="UP000324358">
    <property type="component" value="Unassembled WGS sequence"/>
</dbReference>
<comment type="caution">
    <text evidence="1">The sequence shown here is derived from an EMBL/GenBank/DDBJ whole genome shotgun (WGS) entry which is preliminary data.</text>
</comment>
<protein>
    <submittedName>
        <fullName evidence="1">Uncharacterized protein</fullName>
    </submittedName>
</protein>
<proteinExistence type="predicted"/>
<gene>
    <name evidence="1" type="ORF">ES675_08785</name>
</gene>
<evidence type="ECO:0000313" key="1">
    <source>
        <dbReference type="EMBL" id="TYB73732.1"/>
    </source>
</evidence>
<name>A0A5D0QX29_9FLAO</name>
<organism evidence="1 2">
    <name type="scientific">Bizionia algoritergicola</name>
    <dbReference type="NCBI Taxonomy" id="291187"/>
    <lineage>
        <taxon>Bacteria</taxon>
        <taxon>Pseudomonadati</taxon>
        <taxon>Bacteroidota</taxon>
        <taxon>Flavobacteriia</taxon>
        <taxon>Flavobacteriales</taxon>
        <taxon>Flavobacteriaceae</taxon>
        <taxon>Bizionia</taxon>
    </lineage>
</organism>
<dbReference type="RefSeq" id="WP_066256521.1">
    <property type="nucleotide sequence ID" value="NZ_VSKL01000002.1"/>
</dbReference>
<evidence type="ECO:0000313" key="2">
    <source>
        <dbReference type="Proteomes" id="UP000324358"/>
    </source>
</evidence>
<accession>A0A5D0QX29</accession>
<dbReference type="AlphaFoldDB" id="A0A5D0QX29"/>
<sequence>MQQHVENIYVFTSIFTPTEIKKSITHSWKWHNNTTKNGKAINNKALAIIILKLLQTPIYNQNGWFNESFKTFI</sequence>
<dbReference type="EMBL" id="VSKL01000002">
    <property type="protein sequence ID" value="TYB73732.1"/>
    <property type="molecule type" value="Genomic_DNA"/>
</dbReference>
<dbReference type="OrthoDB" id="9779877at2"/>
<reference evidence="1 2" key="1">
    <citation type="submission" date="2019-08" db="EMBL/GenBank/DDBJ databases">
        <title>Genomes of Antarctic Bizionia species.</title>
        <authorList>
            <person name="Bowman J.P."/>
        </authorList>
    </citation>
    <scope>NUCLEOTIDE SEQUENCE [LARGE SCALE GENOMIC DNA]</scope>
    <source>
        <strain evidence="1 2">APA-1</strain>
    </source>
</reference>
<keyword evidence="2" id="KW-1185">Reference proteome</keyword>